<dbReference type="InterPro" id="IPR051070">
    <property type="entry name" value="NF-kappa-B_inhibitor"/>
</dbReference>
<dbReference type="SMART" id="SM00248">
    <property type="entry name" value="ANK"/>
    <property type="match status" value="5"/>
</dbReference>
<dbReference type="PROSITE" id="PS50297">
    <property type="entry name" value="ANK_REP_REGION"/>
    <property type="match status" value="1"/>
</dbReference>
<dbReference type="EMBL" id="GGMS01014710">
    <property type="protein sequence ID" value="MBY83913.1"/>
    <property type="molecule type" value="Transcribed_RNA"/>
</dbReference>
<dbReference type="GO" id="GO:0051059">
    <property type="term" value="F:NF-kappaB binding"/>
    <property type="evidence" value="ECO:0007669"/>
    <property type="project" value="TreeGrafter"/>
</dbReference>
<dbReference type="SUPFAM" id="SSF48403">
    <property type="entry name" value="Ankyrin repeat"/>
    <property type="match status" value="1"/>
</dbReference>
<name>A0A2S2R1V7_9HEMI</name>
<gene>
    <name evidence="5" type="primary">cact</name>
    <name evidence="7" type="synonym">LOC112693328</name>
    <name evidence="5" type="ORF">g.143375</name>
</gene>
<feature type="compositionally biased region" description="Basic and acidic residues" evidence="4">
    <location>
        <begin position="10"/>
        <end position="31"/>
    </location>
</feature>
<dbReference type="AlphaFoldDB" id="A0A2S2R1V7"/>
<evidence type="ECO:0000256" key="1">
    <source>
        <dbReference type="ARBA" id="ARBA00022737"/>
    </source>
</evidence>
<dbReference type="InterPro" id="IPR036770">
    <property type="entry name" value="Ankyrin_rpt-contain_sf"/>
</dbReference>
<proteinExistence type="predicted"/>
<evidence type="ECO:0000256" key="4">
    <source>
        <dbReference type="SAM" id="MobiDB-lite"/>
    </source>
</evidence>
<keyword evidence="2 3" id="KW-0040">ANK repeat</keyword>
<evidence type="ECO:0000313" key="5">
    <source>
        <dbReference type="EMBL" id="MBY83913.1"/>
    </source>
</evidence>
<dbReference type="PANTHER" id="PTHR46680">
    <property type="entry name" value="NF-KAPPA-B INHIBITOR ALPHA"/>
    <property type="match status" value="1"/>
</dbReference>
<feature type="repeat" description="ANK" evidence="3">
    <location>
        <begin position="152"/>
        <end position="184"/>
    </location>
</feature>
<dbReference type="OrthoDB" id="20727at2759"/>
<dbReference type="GO" id="GO:0071356">
    <property type="term" value="P:cellular response to tumor necrosis factor"/>
    <property type="evidence" value="ECO:0007669"/>
    <property type="project" value="TreeGrafter"/>
</dbReference>
<dbReference type="RefSeq" id="XP_025424104.1">
    <property type="nucleotide sequence ID" value="XM_025568319.1"/>
</dbReference>
<dbReference type="InterPro" id="IPR002110">
    <property type="entry name" value="Ankyrin_rpt"/>
</dbReference>
<organism evidence="5">
    <name type="scientific">Sipha flava</name>
    <name type="common">yellow sugarcane aphid</name>
    <dbReference type="NCBI Taxonomy" id="143950"/>
    <lineage>
        <taxon>Eukaryota</taxon>
        <taxon>Metazoa</taxon>
        <taxon>Ecdysozoa</taxon>
        <taxon>Arthropoda</taxon>
        <taxon>Hexapoda</taxon>
        <taxon>Insecta</taxon>
        <taxon>Pterygota</taxon>
        <taxon>Neoptera</taxon>
        <taxon>Paraneoptera</taxon>
        <taxon>Hemiptera</taxon>
        <taxon>Sternorrhyncha</taxon>
        <taxon>Aphidomorpha</taxon>
        <taxon>Aphidoidea</taxon>
        <taxon>Aphididae</taxon>
        <taxon>Sipha</taxon>
    </lineage>
</organism>
<accession>A0A2S2R1V7</accession>
<dbReference type="Pfam" id="PF12796">
    <property type="entry name" value="Ank_2"/>
    <property type="match status" value="1"/>
</dbReference>
<evidence type="ECO:0000256" key="2">
    <source>
        <dbReference type="ARBA" id="ARBA00023043"/>
    </source>
</evidence>
<dbReference type="PROSITE" id="PS50088">
    <property type="entry name" value="ANK_REPEAT"/>
    <property type="match status" value="2"/>
</dbReference>
<reference evidence="5" key="1">
    <citation type="submission" date="2018-04" db="EMBL/GenBank/DDBJ databases">
        <title>Transcriptome assembly of Sipha flava.</title>
        <authorList>
            <person name="Scully E.D."/>
            <person name="Geib S.M."/>
            <person name="Palmer N.A."/>
            <person name="Koch K."/>
            <person name="Bradshaw J."/>
            <person name="Heng-Moss T."/>
            <person name="Sarath G."/>
        </authorList>
    </citation>
    <scope>NUCLEOTIDE SEQUENCE</scope>
</reference>
<reference evidence="7" key="2">
    <citation type="submission" date="2025-04" db="UniProtKB">
        <authorList>
            <consortium name="RefSeq"/>
        </authorList>
    </citation>
    <scope>IDENTIFICATION</scope>
    <source>
        <tissue evidence="7">Whole body</tissue>
    </source>
</reference>
<keyword evidence="1" id="KW-0677">Repeat</keyword>
<protein>
    <submittedName>
        <fullName evidence="5 7">NF-kappa-B inhibitor cactus</fullName>
    </submittedName>
</protein>
<sequence>MWSKSNATKLKNEPLGKREKQQQHIKNEKFNEANVKTDSGIVSDVSQSYELFPKENSDDDIQPLVNNPKETKLSSTVNIDDDSGCVSELDINTKDISKQFPKKEYDWRFNFQQDEYGDTNLHLAILCGYVEEAKRLIENCPESNLLDIQNYDGQSALHLAVLTNQCEIIESLMIAKANGELLDYDGNTAIHLACYNGFLDCLNTLSKHLTLSKMLDIINYDGLACIHIATIADHLNILKFVVDRSKNVNITDYKSGFTALHFAKALNRKNLIEYLLEKVDSSIESYAGRLAYEIDDDYDYDDDEDEDDEEESGDLVNSMSVLQLPINNSVKC</sequence>
<evidence type="ECO:0000313" key="7">
    <source>
        <dbReference type="RefSeq" id="XP_025424104.1"/>
    </source>
</evidence>
<evidence type="ECO:0000313" key="6">
    <source>
        <dbReference type="Proteomes" id="UP000694846"/>
    </source>
</evidence>
<dbReference type="Proteomes" id="UP000694846">
    <property type="component" value="Unplaced"/>
</dbReference>
<dbReference type="Gene3D" id="1.25.40.20">
    <property type="entry name" value="Ankyrin repeat-containing domain"/>
    <property type="match status" value="1"/>
</dbReference>
<feature type="repeat" description="ANK" evidence="3">
    <location>
        <begin position="221"/>
        <end position="253"/>
    </location>
</feature>
<evidence type="ECO:0000256" key="3">
    <source>
        <dbReference type="PROSITE-ProRule" id="PRU00023"/>
    </source>
</evidence>
<keyword evidence="6" id="KW-1185">Reference proteome</keyword>
<dbReference type="GO" id="GO:0005829">
    <property type="term" value="C:cytosol"/>
    <property type="evidence" value="ECO:0007669"/>
    <property type="project" value="TreeGrafter"/>
</dbReference>
<dbReference type="PANTHER" id="PTHR46680:SF3">
    <property type="entry name" value="NF-KAPPA-B INHIBITOR CACTUS"/>
    <property type="match status" value="1"/>
</dbReference>
<feature type="region of interest" description="Disordered" evidence="4">
    <location>
        <begin position="1"/>
        <end position="33"/>
    </location>
</feature>